<dbReference type="NCBIfam" id="TIGR00163">
    <property type="entry name" value="PS_decarb"/>
    <property type="match status" value="1"/>
</dbReference>
<comment type="pathway">
    <text evidence="2">Lipid metabolism.</text>
</comment>
<reference evidence="12" key="1">
    <citation type="submission" date="2021-01" db="EMBL/GenBank/DDBJ databases">
        <authorList>
            <person name="Corre E."/>
            <person name="Pelletier E."/>
            <person name="Niang G."/>
            <person name="Scheremetjew M."/>
            <person name="Finn R."/>
            <person name="Kale V."/>
            <person name="Holt S."/>
            <person name="Cochrane G."/>
            <person name="Meng A."/>
            <person name="Brown T."/>
            <person name="Cohen L."/>
        </authorList>
    </citation>
    <scope>NUCLEOTIDE SEQUENCE</scope>
    <source>
        <strain evidence="12">GSBS06</strain>
    </source>
</reference>
<evidence type="ECO:0000256" key="6">
    <source>
        <dbReference type="ARBA" id="ARBA00023098"/>
    </source>
</evidence>
<dbReference type="InterPro" id="IPR033177">
    <property type="entry name" value="PSD-B"/>
</dbReference>
<evidence type="ECO:0000256" key="8">
    <source>
        <dbReference type="ARBA" id="ARBA00023239"/>
    </source>
</evidence>
<evidence type="ECO:0000256" key="9">
    <source>
        <dbReference type="ARBA" id="ARBA00023264"/>
    </source>
</evidence>
<dbReference type="InterPro" id="IPR003817">
    <property type="entry name" value="PS_Dcarbxylase"/>
</dbReference>
<comment type="pathway">
    <text evidence="11">Phospholipid metabolism; phosphatidylethanolamine biosynthesis.</text>
</comment>
<dbReference type="PANTHER" id="PTHR10067:SF17">
    <property type="entry name" value="PHOSPHATIDYLSERINE DECARBOXYLASE PROENZYME 2"/>
    <property type="match status" value="1"/>
</dbReference>
<keyword evidence="9" id="KW-1208">Phospholipid metabolism</keyword>
<protein>
    <recommendedName>
        <fullName evidence="3">phosphatidylserine decarboxylase</fullName>
        <ecNumber evidence="3">4.1.1.65</ecNumber>
    </recommendedName>
</protein>
<keyword evidence="8" id="KW-0456">Lyase</keyword>
<dbReference type="GO" id="GO:0006646">
    <property type="term" value="P:phosphatidylethanolamine biosynthetic process"/>
    <property type="evidence" value="ECO:0007669"/>
    <property type="project" value="UniProtKB-UniPathway"/>
</dbReference>
<sequence>MLVDFFRYGLASVVSFLVVDIGASLIYRRLHSVVAVVERYQYNNHNDYEENVGKNSSIHCKSDVPPHGEVVKENTPFMNQVQIFLAFETFCGRKILCNLSFFRQYLINESIAKGTKYDSPNSKREILNFISDFSIDTNTICKPVDEFSSLNDFFYRKLPKGLRPIAFKDDLRVATVPCDCRISVYSNVEQARRCLIKGENFTLERFVHLSSNQAGLKSKFTWESAIAVCRLAPNDYHRFHSPLACAVDIQGQYEVFGEDLFTVKSRVLRGGLDVFTRNRRICVPLQSTNGGQRSDSLFGTVLFIPIGATHVGSIHFDSRINVKNTKDYSNEKPSRSNLEKEYINFEKGEELGYFAYGGSSVVLVFAKGTINFDSDLLRNSLQGKETLVRLGDSLGTAIRR</sequence>
<dbReference type="GO" id="GO:0004609">
    <property type="term" value="F:phosphatidylserine decarboxylase activity"/>
    <property type="evidence" value="ECO:0007669"/>
    <property type="project" value="UniProtKB-EC"/>
</dbReference>
<evidence type="ECO:0000256" key="2">
    <source>
        <dbReference type="ARBA" id="ARBA00005189"/>
    </source>
</evidence>
<evidence type="ECO:0000256" key="1">
    <source>
        <dbReference type="ARBA" id="ARBA00001928"/>
    </source>
</evidence>
<comment type="cofactor">
    <cofactor evidence="1">
        <name>pyruvate</name>
        <dbReference type="ChEBI" id="CHEBI:15361"/>
    </cofactor>
</comment>
<keyword evidence="10" id="KW-0670">Pyruvate</keyword>
<evidence type="ECO:0000313" key="12">
    <source>
        <dbReference type="EMBL" id="CAE0435839.1"/>
    </source>
</evidence>
<evidence type="ECO:0000256" key="10">
    <source>
        <dbReference type="ARBA" id="ARBA00023317"/>
    </source>
</evidence>
<dbReference type="AlphaFoldDB" id="A0A7S3LQ02"/>
<evidence type="ECO:0000256" key="3">
    <source>
        <dbReference type="ARBA" id="ARBA00012243"/>
    </source>
</evidence>
<evidence type="ECO:0000256" key="4">
    <source>
        <dbReference type="ARBA" id="ARBA00022516"/>
    </source>
</evidence>
<dbReference type="UniPathway" id="UPA00558"/>
<evidence type="ECO:0000256" key="7">
    <source>
        <dbReference type="ARBA" id="ARBA00023209"/>
    </source>
</evidence>
<keyword evidence="7" id="KW-0594">Phospholipid biosynthesis</keyword>
<keyword evidence="5" id="KW-0210">Decarboxylase</keyword>
<proteinExistence type="predicted"/>
<keyword evidence="4" id="KW-0444">Lipid biosynthesis</keyword>
<gene>
    <name evidence="12" type="ORF">ASTO00021_LOCUS6119</name>
</gene>
<dbReference type="EMBL" id="HBIN01008264">
    <property type="protein sequence ID" value="CAE0435839.1"/>
    <property type="molecule type" value="Transcribed_RNA"/>
</dbReference>
<dbReference type="PANTHER" id="PTHR10067">
    <property type="entry name" value="PHOSPHATIDYLSERINE DECARBOXYLASE"/>
    <property type="match status" value="1"/>
</dbReference>
<evidence type="ECO:0000256" key="5">
    <source>
        <dbReference type="ARBA" id="ARBA00022793"/>
    </source>
</evidence>
<name>A0A7S3LQ02_9STRA</name>
<organism evidence="12">
    <name type="scientific">Aplanochytrium stocchinoi</name>
    <dbReference type="NCBI Taxonomy" id="215587"/>
    <lineage>
        <taxon>Eukaryota</taxon>
        <taxon>Sar</taxon>
        <taxon>Stramenopiles</taxon>
        <taxon>Bigyra</taxon>
        <taxon>Labyrinthulomycetes</taxon>
        <taxon>Thraustochytrida</taxon>
        <taxon>Thraustochytriidae</taxon>
        <taxon>Aplanochytrium</taxon>
    </lineage>
</organism>
<accession>A0A7S3LQ02</accession>
<dbReference type="Pfam" id="PF02666">
    <property type="entry name" value="PS_Dcarbxylase"/>
    <property type="match status" value="1"/>
</dbReference>
<keyword evidence="6" id="KW-0443">Lipid metabolism</keyword>
<evidence type="ECO:0000256" key="11">
    <source>
        <dbReference type="ARBA" id="ARBA00024326"/>
    </source>
</evidence>
<dbReference type="EC" id="4.1.1.65" evidence="3"/>